<dbReference type="SUPFAM" id="SSF56529">
    <property type="entry name" value="FAH"/>
    <property type="match status" value="1"/>
</dbReference>
<dbReference type="InterPro" id="IPR011234">
    <property type="entry name" value="Fumarylacetoacetase-like_C"/>
</dbReference>
<dbReference type="PANTHER" id="PTHR11820">
    <property type="entry name" value="ACYLPYRUVASE"/>
    <property type="match status" value="1"/>
</dbReference>
<dbReference type="PANTHER" id="PTHR11820:SF7">
    <property type="entry name" value="ACYLPYRUVASE FAHD1, MITOCHONDRIAL"/>
    <property type="match status" value="1"/>
</dbReference>
<name>A0A7S1BDH3_9STRA</name>
<gene>
    <name evidence="4" type="ORF">CHYS00102_LOCUS10725</name>
</gene>
<dbReference type="EMBL" id="HBFR01014720">
    <property type="protein sequence ID" value="CAD8883529.1"/>
    <property type="molecule type" value="Transcribed_RNA"/>
</dbReference>
<feature type="domain" description="Fumarylacetoacetase-like C-terminal" evidence="3">
    <location>
        <begin position="98"/>
        <end position="315"/>
    </location>
</feature>
<dbReference type="GO" id="GO:0018773">
    <property type="term" value="F:acetylpyruvate hydrolase activity"/>
    <property type="evidence" value="ECO:0007669"/>
    <property type="project" value="TreeGrafter"/>
</dbReference>
<protein>
    <recommendedName>
        <fullName evidence="3">Fumarylacetoacetase-like C-terminal domain-containing protein</fullName>
    </recommendedName>
</protein>
<dbReference type="InterPro" id="IPR036663">
    <property type="entry name" value="Fumarylacetoacetase_C_sf"/>
</dbReference>
<dbReference type="AlphaFoldDB" id="A0A7S1BDH3"/>
<dbReference type="Gene3D" id="3.90.850.10">
    <property type="entry name" value="Fumarylacetoacetase-like, C-terminal domain"/>
    <property type="match status" value="1"/>
</dbReference>
<proteinExistence type="inferred from homology"/>
<comment type="similarity">
    <text evidence="1">Belongs to the FAH family.</text>
</comment>
<organism evidence="4">
    <name type="scientific">Corethron hystrix</name>
    <dbReference type="NCBI Taxonomy" id="216773"/>
    <lineage>
        <taxon>Eukaryota</taxon>
        <taxon>Sar</taxon>
        <taxon>Stramenopiles</taxon>
        <taxon>Ochrophyta</taxon>
        <taxon>Bacillariophyta</taxon>
        <taxon>Coscinodiscophyceae</taxon>
        <taxon>Corethrophycidae</taxon>
        <taxon>Corethrales</taxon>
        <taxon>Corethraceae</taxon>
        <taxon>Corethron</taxon>
    </lineage>
</organism>
<evidence type="ECO:0000313" key="4">
    <source>
        <dbReference type="EMBL" id="CAD8883529.1"/>
    </source>
</evidence>
<dbReference type="Pfam" id="PF01557">
    <property type="entry name" value="FAA_hydrolase"/>
    <property type="match status" value="1"/>
</dbReference>
<evidence type="ECO:0000256" key="1">
    <source>
        <dbReference type="ARBA" id="ARBA00010211"/>
    </source>
</evidence>
<accession>A0A7S1BDH3</accession>
<sequence>MTIILLPIGYRLRSALTTRCISSHVLTSFQKLNKQSMEMSSQRPSARFVSGDAPSLSDRDVNRTKEIKYAFQPPPIPSIPILSSAVGSAVSRYPIRRIFCVGRNYADHAREMGGDPEREPPFFFLKPATTSYIDASNASDNVASVPYPQSTTNLHFEGEFFVALGGHPSLRGDNGFRDVSPDVSSSLIYGVGVACDLTRRDHQAAAKAARRPWCSSKGFDGSCPMGALIPLADAGRVFTLATSGNSDAASVLQLKTVVNGILQQSAPLSEMVWDIPHVLSHLSKQYGLREGDVVLTGTPAGVGPLEVGDSVDIRVVDKHEATAKSDFTTVLAPDAIPICKFFIKSNLN</sequence>
<dbReference type="GO" id="GO:0046872">
    <property type="term" value="F:metal ion binding"/>
    <property type="evidence" value="ECO:0007669"/>
    <property type="project" value="UniProtKB-KW"/>
</dbReference>
<reference evidence="4" key="1">
    <citation type="submission" date="2021-01" db="EMBL/GenBank/DDBJ databases">
        <authorList>
            <person name="Corre E."/>
            <person name="Pelletier E."/>
            <person name="Niang G."/>
            <person name="Scheremetjew M."/>
            <person name="Finn R."/>
            <person name="Kale V."/>
            <person name="Holt S."/>
            <person name="Cochrane G."/>
            <person name="Meng A."/>
            <person name="Brown T."/>
            <person name="Cohen L."/>
        </authorList>
    </citation>
    <scope>NUCLEOTIDE SEQUENCE</scope>
    <source>
        <strain evidence="4">308</strain>
    </source>
</reference>
<evidence type="ECO:0000259" key="3">
    <source>
        <dbReference type="Pfam" id="PF01557"/>
    </source>
</evidence>
<keyword evidence="2" id="KW-0479">Metal-binding</keyword>
<evidence type="ECO:0000256" key="2">
    <source>
        <dbReference type="ARBA" id="ARBA00022723"/>
    </source>
</evidence>